<gene>
    <name evidence="3" type="ORF">H4B97_03645</name>
    <name evidence="2" type="ORF">H4C80_24710</name>
</gene>
<evidence type="ECO:0008006" key="6">
    <source>
        <dbReference type="Google" id="ProtNLM"/>
    </source>
</evidence>
<sequence length="68" mass="6276">MDTQFGINLMDLTFDNNCDMEAEFFGGSGGAGGCGGSGGCGGGGGCSGGSGGSGGSAGNAITQIAQED</sequence>
<accession>A0A7W2KKY2</accession>
<protein>
    <recommendedName>
        <fullName evidence="6">Bacteriocin microcin</fullName>
    </recommendedName>
</protein>
<evidence type="ECO:0000313" key="2">
    <source>
        <dbReference type="EMBL" id="MBA6100296.1"/>
    </source>
</evidence>
<dbReference type="Proteomes" id="UP000545074">
    <property type="component" value="Unassembled WGS sequence"/>
</dbReference>
<feature type="region of interest" description="Disordered" evidence="1">
    <location>
        <begin position="48"/>
        <end position="68"/>
    </location>
</feature>
<evidence type="ECO:0000313" key="3">
    <source>
        <dbReference type="EMBL" id="MBA6141567.1"/>
    </source>
</evidence>
<proteinExistence type="predicted"/>
<name>A0A7W2KKY2_9PSED</name>
<organism evidence="2 4">
    <name type="scientific">Pseudomonas juntendi</name>
    <dbReference type="NCBI Taxonomy" id="2666183"/>
    <lineage>
        <taxon>Bacteria</taxon>
        <taxon>Pseudomonadati</taxon>
        <taxon>Pseudomonadota</taxon>
        <taxon>Gammaproteobacteria</taxon>
        <taxon>Pseudomonadales</taxon>
        <taxon>Pseudomonadaceae</taxon>
        <taxon>Pseudomonas</taxon>
    </lineage>
</organism>
<dbReference type="RefSeq" id="WP_029886908.1">
    <property type="nucleotide sequence ID" value="NZ_BQHU01000021.1"/>
</dbReference>
<comment type="caution">
    <text evidence="2">The sequence shown here is derived from an EMBL/GenBank/DDBJ whole genome shotgun (WGS) entry which is preliminary data.</text>
</comment>
<evidence type="ECO:0000313" key="4">
    <source>
        <dbReference type="Proteomes" id="UP000545074"/>
    </source>
</evidence>
<feature type="compositionally biased region" description="Gly residues" evidence="1">
    <location>
        <begin position="48"/>
        <end position="57"/>
    </location>
</feature>
<reference evidence="4 5" key="1">
    <citation type="submission" date="2020-07" db="EMBL/GenBank/DDBJ databases">
        <title>Diversity of carbapenemase encoding genes among Pseudomonas putida group clinical isolates in a tertiary Brazilian hospital.</title>
        <authorList>
            <person name="Alberto-Lei F."/>
            <person name="Nodari C.S."/>
            <person name="Streling A.P."/>
            <person name="Paulino J.T."/>
            <person name="Bessa-Neto F.O."/>
            <person name="Cayo R."/>
            <person name="Gales A.C."/>
        </authorList>
    </citation>
    <scope>NUCLEOTIDE SEQUENCE [LARGE SCALE GENOMIC DNA]</scope>
    <source>
        <strain evidence="3 5">12273</strain>
        <strain evidence="2 4">12815</strain>
    </source>
</reference>
<evidence type="ECO:0000313" key="5">
    <source>
        <dbReference type="Proteomes" id="UP000590738"/>
    </source>
</evidence>
<feature type="compositionally biased region" description="Polar residues" evidence="1">
    <location>
        <begin position="59"/>
        <end position="68"/>
    </location>
</feature>
<dbReference type="Proteomes" id="UP000590738">
    <property type="component" value="Unassembled WGS sequence"/>
</dbReference>
<dbReference type="EMBL" id="JACGCZ010000004">
    <property type="protein sequence ID" value="MBA6141567.1"/>
    <property type="molecule type" value="Genomic_DNA"/>
</dbReference>
<dbReference type="EMBL" id="JACGCX010000027">
    <property type="protein sequence ID" value="MBA6100296.1"/>
    <property type="molecule type" value="Genomic_DNA"/>
</dbReference>
<evidence type="ECO:0000256" key="1">
    <source>
        <dbReference type="SAM" id="MobiDB-lite"/>
    </source>
</evidence>
<dbReference type="AlphaFoldDB" id="A0A7W2KKY2"/>